<keyword evidence="8 10" id="KW-0472">Membrane</keyword>
<keyword evidence="3 10" id="KW-0812">Transmembrane</keyword>
<dbReference type="AlphaFoldDB" id="A0AB32VSR4"/>
<dbReference type="Pfam" id="PF00069">
    <property type="entry name" value="Pkinase"/>
    <property type="match status" value="1"/>
</dbReference>
<dbReference type="SUPFAM" id="SSF56112">
    <property type="entry name" value="Protein kinase-like (PK-like)"/>
    <property type="match status" value="1"/>
</dbReference>
<dbReference type="Gene3D" id="3.30.200.20">
    <property type="entry name" value="Phosphorylase Kinase, domain 1"/>
    <property type="match status" value="1"/>
</dbReference>
<gene>
    <name evidence="14" type="primary">LOC18611003</name>
</gene>
<feature type="domain" description="LysM" evidence="12">
    <location>
        <begin position="201"/>
        <end position="246"/>
    </location>
</feature>
<dbReference type="InterPro" id="IPR056563">
    <property type="entry name" value="LysM3_LYK4_5"/>
</dbReference>
<dbReference type="PROSITE" id="PS00109">
    <property type="entry name" value="PROTEIN_KINASE_TYR"/>
    <property type="match status" value="1"/>
</dbReference>
<dbReference type="CDD" id="cd00118">
    <property type="entry name" value="LysM"/>
    <property type="match status" value="1"/>
</dbReference>
<dbReference type="Pfam" id="PF23446">
    <property type="entry name" value="LysM1_NFP_LYK"/>
    <property type="match status" value="1"/>
</dbReference>
<evidence type="ECO:0000256" key="8">
    <source>
        <dbReference type="ARBA" id="ARBA00023136"/>
    </source>
</evidence>
<evidence type="ECO:0000259" key="11">
    <source>
        <dbReference type="PROSITE" id="PS50011"/>
    </source>
</evidence>
<evidence type="ECO:0000313" key="14">
    <source>
        <dbReference type="RefSeq" id="XP_017969728.1"/>
    </source>
</evidence>
<dbReference type="PANTHER" id="PTHR45927:SF5">
    <property type="entry name" value="PROTEIN KINASE DOMAIN-CONTAINING PROTEIN"/>
    <property type="match status" value="1"/>
</dbReference>
<dbReference type="Pfam" id="PF23472">
    <property type="entry name" value="LysM2_CERK1_LYK3_4_5"/>
    <property type="match status" value="1"/>
</dbReference>
<evidence type="ECO:0000259" key="12">
    <source>
        <dbReference type="PROSITE" id="PS51782"/>
    </source>
</evidence>
<dbReference type="GO" id="GO:0005524">
    <property type="term" value="F:ATP binding"/>
    <property type="evidence" value="ECO:0007669"/>
    <property type="project" value="UniProtKB-KW"/>
</dbReference>
<evidence type="ECO:0000256" key="7">
    <source>
        <dbReference type="ARBA" id="ARBA00022989"/>
    </source>
</evidence>
<dbReference type="PANTHER" id="PTHR45927">
    <property type="entry name" value="LYSM-DOMAIN RECEPTOR-LIKE KINASE-RELATED"/>
    <property type="match status" value="1"/>
</dbReference>
<dbReference type="InterPro" id="IPR018392">
    <property type="entry name" value="LysM"/>
</dbReference>
<dbReference type="PROSITE" id="PS50011">
    <property type="entry name" value="PROTEIN_KINASE_DOM"/>
    <property type="match status" value="1"/>
</dbReference>
<dbReference type="SUPFAM" id="SSF54106">
    <property type="entry name" value="LysM domain"/>
    <property type="match status" value="1"/>
</dbReference>
<evidence type="ECO:0000256" key="5">
    <source>
        <dbReference type="ARBA" id="ARBA00022741"/>
    </source>
</evidence>
<dbReference type="Gene3D" id="3.10.350.10">
    <property type="entry name" value="LysM domain"/>
    <property type="match status" value="1"/>
</dbReference>
<dbReference type="PROSITE" id="PS51782">
    <property type="entry name" value="LYSM"/>
    <property type="match status" value="1"/>
</dbReference>
<dbReference type="InterPro" id="IPR008266">
    <property type="entry name" value="Tyr_kinase_AS"/>
</dbReference>
<dbReference type="FunFam" id="1.10.510.10:FF:000468">
    <property type="entry name" value="PTI1-like tyrosine-protein kinase 3"/>
    <property type="match status" value="1"/>
</dbReference>
<evidence type="ECO:0000313" key="13">
    <source>
        <dbReference type="Proteomes" id="UP000694886"/>
    </source>
</evidence>
<dbReference type="Proteomes" id="UP000694886">
    <property type="component" value="Chromosome 1"/>
</dbReference>
<keyword evidence="4" id="KW-0732">Signal</keyword>
<dbReference type="GO" id="GO:0005886">
    <property type="term" value="C:plasma membrane"/>
    <property type="evidence" value="ECO:0007669"/>
    <property type="project" value="UniProtKB-SubCell"/>
</dbReference>
<comment type="subcellular location">
    <subcellularLocation>
        <location evidence="1">Cell membrane</location>
        <topology evidence="1">Single-pass membrane protein</topology>
    </subcellularLocation>
</comment>
<keyword evidence="2" id="KW-1003">Cell membrane</keyword>
<dbReference type="InterPro" id="IPR056562">
    <property type="entry name" value="LysM2_CERK1_LYK3_4_5"/>
</dbReference>
<dbReference type="InterPro" id="IPR056561">
    <property type="entry name" value="NFP_LYK_LysM1"/>
</dbReference>
<keyword evidence="5" id="KW-0547">Nucleotide-binding</keyword>
<evidence type="ECO:0000256" key="9">
    <source>
        <dbReference type="ARBA" id="ARBA00023157"/>
    </source>
</evidence>
<dbReference type="KEGG" id="tcc:18611003"/>
<dbReference type="InterPro" id="IPR000719">
    <property type="entry name" value="Prot_kinase_dom"/>
</dbReference>
<dbReference type="Pfam" id="PF23473">
    <property type="entry name" value="LysM3_LYK4_5"/>
    <property type="match status" value="1"/>
</dbReference>
<evidence type="ECO:0000256" key="3">
    <source>
        <dbReference type="ARBA" id="ARBA00022692"/>
    </source>
</evidence>
<sequence>MFLRHIYKPSHLPGMDQFLLSFFIFFGIFMPKLHAQQSYSGNSVMDCDASNETGPSSAFLYTCNGQKLSCQAFLIFKSQPPYNSVSTISNLTSADPLELAYINNISLSTILPPNKEVIVPVNCSCSGQYYQANTSYIIPSMHDTYFSIANNTYQGLSTCKSLLQENVYGGSSLQAGLVLKVPLRCACPTINQTSNGTKFLLTYVVDWGDTVYDISKRFNSSTISVADANGIDLDDAVIFPFTTVLVPLSTKPSSSQTIIHFPQPPYSSPFTPINLKRTSRKGPIAWIGIGISLLVLCLLLVVLLHHRKKTREAARKLQLGRKKWELPKDFVVSIDQSLKVYDFEELEVATEDFSHKYKMGGSVYRGVLNGESLAIKKMSKDVDKEVSLLKRINHFNLISLRGACEHSGVFYLVYEFMENGSLKEWLQKKSCQRFHIWNYRIQIALDVANGLHYLHNFTSPAYVHKDICSANVLLDGDLRAKIANFSLARSAEREESRKSLMWSSLGTKGYMAPEYMEYGLVTPEMDIYAFGVLLLELITGKEAVFKQDGKEVLLSEAILTIMKGENADAELDGLLDPSLKGHLWKELARRMVKLSINCLAEEPEIRLSMAEVVSYLLRIQLDAQRSESFSSEWR</sequence>
<feature type="transmembrane region" description="Helical" evidence="10">
    <location>
        <begin position="284"/>
        <end position="305"/>
    </location>
</feature>
<dbReference type="GeneID" id="18611003"/>
<keyword evidence="6" id="KW-0067">ATP-binding</keyword>
<dbReference type="RefSeq" id="XP_017969728.1">
    <property type="nucleotide sequence ID" value="XM_018114239.1"/>
</dbReference>
<dbReference type="Gene3D" id="1.10.510.10">
    <property type="entry name" value="Transferase(Phosphotransferase) domain 1"/>
    <property type="match status" value="1"/>
</dbReference>
<dbReference type="InterPro" id="IPR052611">
    <property type="entry name" value="Plant_RLK_LysM"/>
</dbReference>
<evidence type="ECO:0000256" key="10">
    <source>
        <dbReference type="SAM" id="Phobius"/>
    </source>
</evidence>
<dbReference type="GO" id="GO:0004672">
    <property type="term" value="F:protein kinase activity"/>
    <property type="evidence" value="ECO:0007669"/>
    <property type="project" value="InterPro"/>
</dbReference>
<dbReference type="Gramene" id="Tc01v2_t003750.1">
    <property type="protein sequence ID" value="Tc01v2_p003750.1"/>
    <property type="gene ID" value="Tc01v2_g003750"/>
</dbReference>
<dbReference type="InterPro" id="IPR036779">
    <property type="entry name" value="LysM_dom_sf"/>
</dbReference>
<feature type="domain" description="Protein kinase" evidence="11">
    <location>
        <begin position="332"/>
        <end position="618"/>
    </location>
</feature>
<reference evidence="14" key="2">
    <citation type="submission" date="2025-08" db="UniProtKB">
        <authorList>
            <consortium name="RefSeq"/>
        </authorList>
    </citation>
    <scope>IDENTIFICATION</scope>
</reference>
<keyword evidence="7 10" id="KW-1133">Transmembrane helix</keyword>
<evidence type="ECO:0000256" key="4">
    <source>
        <dbReference type="ARBA" id="ARBA00022729"/>
    </source>
</evidence>
<keyword evidence="9" id="KW-1015">Disulfide bond</keyword>
<evidence type="ECO:0000256" key="2">
    <source>
        <dbReference type="ARBA" id="ARBA00022475"/>
    </source>
</evidence>
<proteinExistence type="predicted"/>
<dbReference type="GO" id="GO:0045087">
    <property type="term" value="P:innate immune response"/>
    <property type="evidence" value="ECO:0007669"/>
    <property type="project" value="UniProtKB-ARBA"/>
</dbReference>
<reference evidence="13" key="1">
    <citation type="journal article" date="1997" name="Nucleic Acids Res.">
        <title>tRNAscan-SE: a program for improved detection of transfer RNA genes in genomic sequence.</title>
        <authorList>
            <person name="Lowe T.M."/>
            <person name="Eddy S.R."/>
        </authorList>
    </citation>
    <scope>NUCLEOTIDE SEQUENCE [LARGE SCALE GENOMIC DNA]</scope>
    <source>
        <strain evidence="13">r\B97-61/B2</strain>
    </source>
</reference>
<evidence type="ECO:0000256" key="1">
    <source>
        <dbReference type="ARBA" id="ARBA00004162"/>
    </source>
</evidence>
<organism evidence="13 14">
    <name type="scientific">Theobroma cacao</name>
    <name type="common">Cacao</name>
    <name type="synonym">Cocoa</name>
    <dbReference type="NCBI Taxonomy" id="3641"/>
    <lineage>
        <taxon>Eukaryota</taxon>
        <taxon>Viridiplantae</taxon>
        <taxon>Streptophyta</taxon>
        <taxon>Embryophyta</taxon>
        <taxon>Tracheophyta</taxon>
        <taxon>Spermatophyta</taxon>
        <taxon>Magnoliopsida</taxon>
        <taxon>eudicotyledons</taxon>
        <taxon>Gunneridae</taxon>
        <taxon>Pentapetalae</taxon>
        <taxon>rosids</taxon>
        <taxon>malvids</taxon>
        <taxon>Malvales</taxon>
        <taxon>Malvaceae</taxon>
        <taxon>Byttnerioideae</taxon>
        <taxon>Theobroma</taxon>
    </lineage>
</organism>
<evidence type="ECO:0000256" key="6">
    <source>
        <dbReference type="ARBA" id="ARBA00022840"/>
    </source>
</evidence>
<dbReference type="InterPro" id="IPR011009">
    <property type="entry name" value="Kinase-like_dom_sf"/>
</dbReference>
<accession>A0AB32VSR4</accession>
<name>A0AB32VSR4_THECC</name>
<protein>
    <submittedName>
        <fullName evidence="14">LysM domain receptor-like kinase 4</fullName>
    </submittedName>
</protein>